<evidence type="ECO:0000256" key="3">
    <source>
        <dbReference type="ARBA" id="ARBA00022448"/>
    </source>
</evidence>
<dbReference type="GO" id="GO:0015833">
    <property type="term" value="P:peptide transport"/>
    <property type="evidence" value="ECO:0007669"/>
    <property type="project" value="TreeGrafter"/>
</dbReference>
<dbReference type="PANTHER" id="PTHR30290">
    <property type="entry name" value="PERIPLASMIC BINDING COMPONENT OF ABC TRANSPORTER"/>
    <property type="match status" value="1"/>
</dbReference>
<dbReference type="Pfam" id="PF00496">
    <property type="entry name" value="SBP_bac_5"/>
    <property type="match status" value="1"/>
</dbReference>
<comment type="caution">
    <text evidence="8">The sequence shown here is derived from an EMBL/GenBank/DDBJ whole genome shotgun (WGS) entry which is preliminary data.</text>
</comment>
<dbReference type="SUPFAM" id="SSF53850">
    <property type="entry name" value="Periplasmic binding protein-like II"/>
    <property type="match status" value="1"/>
</dbReference>
<dbReference type="GO" id="GO:0043190">
    <property type="term" value="C:ATP-binding cassette (ABC) transporter complex"/>
    <property type="evidence" value="ECO:0007669"/>
    <property type="project" value="InterPro"/>
</dbReference>
<evidence type="ECO:0000313" key="9">
    <source>
        <dbReference type="Proteomes" id="UP000294257"/>
    </source>
</evidence>
<dbReference type="InterPro" id="IPR039424">
    <property type="entry name" value="SBP_5"/>
</dbReference>
<evidence type="ECO:0000256" key="5">
    <source>
        <dbReference type="SAM" id="Phobius"/>
    </source>
</evidence>
<gene>
    <name evidence="8" type="ORF">EV193_102667</name>
</gene>
<keyword evidence="9" id="KW-1185">Reference proteome</keyword>
<evidence type="ECO:0000256" key="2">
    <source>
        <dbReference type="ARBA" id="ARBA00005695"/>
    </source>
</evidence>
<reference evidence="8 9" key="1">
    <citation type="submission" date="2019-02" db="EMBL/GenBank/DDBJ databases">
        <title>Genomic Encyclopedia of Type Strains, Phase IV (KMG-IV): sequencing the most valuable type-strain genomes for metagenomic binning, comparative biology and taxonomic classification.</title>
        <authorList>
            <person name="Goeker M."/>
        </authorList>
    </citation>
    <scope>NUCLEOTIDE SEQUENCE [LARGE SCALE GENOMIC DNA]</scope>
    <source>
        <strain evidence="8 9">DSM 101727</strain>
    </source>
</reference>
<evidence type="ECO:0000259" key="7">
    <source>
        <dbReference type="Pfam" id="PF00496"/>
    </source>
</evidence>
<proteinExistence type="inferred from homology"/>
<comment type="subcellular location">
    <subcellularLocation>
        <location evidence="1">Cell envelope</location>
    </subcellularLocation>
</comment>
<dbReference type="GO" id="GO:0042597">
    <property type="term" value="C:periplasmic space"/>
    <property type="evidence" value="ECO:0007669"/>
    <property type="project" value="UniProtKB-ARBA"/>
</dbReference>
<dbReference type="Gene3D" id="3.10.105.10">
    <property type="entry name" value="Dipeptide-binding Protein, Domain 3"/>
    <property type="match status" value="1"/>
</dbReference>
<dbReference type="EMBL" id="SGWQ01000002">
    <property type="protein sequence ID" value="RZS43686.1"/>
    <property type="molecule type" value="Genomic_DNA"/>
</dbReference>
<evidence type="ECO:0000256" key="1">
    <source>
        <dbReference type="ARBA" id="ARBA00004196"/>
    </source>
</evidence>
<dbReference type="AlphaFoldDB" id="A0A4Q7L3F7"/>
<dbReference type="CDD" id="cd00995">
    <property type="entry name" value="PBP2_NikA_DppA_OppA_like"/>
    <property type="match status" value="1"/>
</dbReference>
<keyword evidence="3" id="KW-0813">Transport</keyword>
<dbReference type="GO" id="GO:0030313">
    <property type="term" value="C:cell envelope"/>
    <property type="evidence" value="ECO:0007669"/>
    <property type="project" value="UniProtKB-SubCell"/>
</dbReference>
<feature type="domain" description="Solute-binding protein family 5" evidence="7">
    <location>
        <begin position="97"/>
        <end position="474"/>
    </location>
</feature>
<keyword evidence="5" id="KW-0812">Transmembrane</keyword>
<evidence type="ECO:0000256" key="4">
    <source>
        <dbReference type="ARBA" id="ARBA00022729"/>
    </source>
</evidence>
<accession>A0A4Q7L3F7</accession>
<sequence length="631" mass="68649">MVRVVATGKQGRKRSRRGPAIGVVAAALGMAMLPAVAVPDVAPVAKAEQPQGKVLRVAVTQDIKKLNPFQGTSLVDTQVGRLMYEFLVIPNATDSTPEGALAESWTPSQDGKTWTFKMRKGVQWSDGQPITAKDVEFTYNQIMTNPGAKDANEVAVASFESVKATDPETVEIRTKFVNVAVIGSVGEIPIVPEHVWRDKVAGIKDFKNEQTPVVGSGPYVLSGVESGRSVTLKANDKFWRGRPKVDTLQMVKYENTEAASQALIKGDADLVYNLTPAQYRTLEKTSGIKASAGRNRRFTEIIMHTGAKKADGSTWGTGNPVLADVEFRKALDHAVNRKTLIEKVFGGYAEEATQLIPPVYPDWTFKLSDDKKRNFDIGKANSILDAAGYRKGDGGARLDKQGKPITLRLLSRNDRAEQAQMAEYVKEWFGQLGVTVDHKSIASSQLNDDTTSGNFDLSFSGWSVGPDPDNMLGQQLCKLVGTELGDTNICNPEYDRLFAQQQAELNKDKRKETVQRMQQMLYDNVSAIMLSYDKLLEAYRSDRFTTFVTQPQNGGIINNQSGYWGYYGATPVGETPPAGAPKAAEQTNSDSDSSGLGTGGWAAIIIGAVVVLGGLGLLGARRKRVSADDRE</sequence>
<dbReference type="PANTHER" id="PTHR30290:SF10">
    <property type="entry name" value="PERIPLASMIC OLIGOPEPTIDE-BINDING PROTEIN-RELATED"/>
    <property type="match status" value="1"/>
</dbReference>
<dbReference type="Gene3D" id="3.40.190.10">
    <property type="entry name" value="Periplasmic binding protein-like II"/>
    <property type="match status" value="1"/>
</dbReference>
<keyword evidence="5" id="KW-1133">Transmembrane helix</keyword>
<dbReference type="Proteomes" id="UP000294257">
    <property type="component" value="Unassembled WGS sequence"/>
</dbReference>
<dbReference type="GO" id="GO:1904680">
    <property type="term" value="F:peptide transmembrane transporter activity"/>
    <property type="evidence" value="ECO:0007669"/>
    <property type="project" value="TreeGrafter"/>
</dbReference>
<feature type="transmembrane region" description="Helical" evidence="5">
    <location>
        <begin position="599"/>
        <end position="620"/>
    </location>
</feature>
<protein>
    <submittedName>
        <fullName evidence="8">Peptide/nickel transport system substrate-binding protein</fullName>
    </submittedName>
</protein>
<keyword evidence="5" id="KW-0472">Membrane</keyword>
<name>A0A4Q7L3F7_9PSEU</name>
<keyword evidence="4 6" id="KW-0732">Signal</keyword>
<evidence type="ECO:0000256" key="6">
    <source>
        <dbReference type="SAM" id="SignalP"/>
    </source>
</evidence>
<feature type="chain" id="PRO_5020471572" evidence="6">
    <location>
        <begin position="38"/>
        <end position="631"/>
    </location>
</feature>
<organism evidence="8 9">
    <name type="scientific">Herbihabitans rhizosphaerae</name>
    <dbReference type="NCBI Taxonomy" id="1872711"/>
    <lineage>
        <taxon>Bacteria</taxon>
        <taxon>Bacillati</taxon>
        <taxon>Actinomycetota</taxon>
        <taxon>Actinomycetes</taxon>
        <taxon>Pseudonocardiales</taxon>
        <taxon>Pseudonocardiaceae</taxon>
        <taxon>Herbihabitans</taxon>
    </lineage>
</organism>
<dbReference type="InterPro" id="IPR030678">
    <property type="entry name" value="Peptide/Ni-bd"/>
</dbReference>
<dbReference type="InterPro" id="IPR000914">
    <property type="entry name" value="SBP_5_dom"/>
</dbReference>
<dbReference type="PIRSF" id="PIRSF002741">
    <property type="entry name" value="MppA"/>
    <property type="match status" value="1"/>
</dbReference>
<comment type="similarity">
    <text evidence="2">Belongs to the bacterial solute-binding protein 5 family.</text>
</comment>
<evidence type="ECO:0000313" key="8">
    <source>
        <dbReference type="EMBL" id="RZS43686.1"/>
    </source>
</evidence>
<feature type="signal peptide" evidence="6">
    <location>
        <begin position="1"/>
        <end position="37"/>
    </location>
</feature>